<accession>A0ABP0SU40</accession>
<keyword evidence="2" id="KW-1185">Reference proteome</keyword>
<proteinExistence type="predicted"/>
<evidence type="ECO:0000313" key="2">
    <source>
        <dbReference type="Proteomes" id="UP001642484"/>
    </source>
</evidence>
<gene>
    <name evidence="1" type="ORF">CCMP2556_LOCUS53645</name>
</gene>
<comment type="caution">
    <text evidence="1">The sequence shown here is derived from an EMBL/GenBank/DDBJ whole genome shotgun (WGS) entry which is preliminary data.</text>
</comment>
<sequence>MAQDSAIEYLLALQARPRPRRIVCCYPGAFALCQSPEKCTCAEVMTCATDIDASFSSQGSDSDSVEATPGRVVHEAHMQARPPRFTQPRISVIQVPLQGMQHLQARTSIVQGPATPRSQALGKDAGLKVSASTPKVPVAMPVAATVSYRRLPQAWDLGSPCSSTQSAPVLPEARSLAALPARWNSAATTLTGSQRAQVKVTSKATTSTASPVQTPRSSQVVLASSTDKSYHPPLPDDAQAESLRRSRSWQPQAASLVPTSLPVLLPMRYTFGSASCAKRPPMAQVVA</sequence>
<dbReference type="Proteomes" id="UP001642484">
    <property type="component" value="Unassembled WGS sequence"/>
</dbReference>
<evidence type="ECO:0000313" key="1">
    <source>
        <dbReference type="EMBL" id="CAK9115922.1"/>
    </source>
</evidence>
<protein>
    <submittedName>
        <fullName evidence="1">Uncharacterized protein</fullName>
    </submittedName>
</protein>
<organism evidence="1 2">
    <name type="scientific">Durusdinium trenchii</name>
    <dbReference type="NCBI Taxonomy" id="1381693"/>
    <lineage>
        <taxon>Eukaryota</taxon>
        <taxon>Sar</taxon>
        <taxon>Alveolata</taxon>
        <taxon>Dinophyceae</taxon>
        <taxon>Suessiales</taxon>
        <taxon>Symbiodiniaceae</taxon>
        <taxon>Durusdinium</taxon>
    </lineage>
</organism>
<dbReference type="EMBL" id="CAXAMN010028262">
    <property type="protein sequence ID" value="CAK9115922.1"/>
    <property type="molecule type" value="Genomic_DNA"/>
</dbReference>
<name>A0ABP0SU40_9DINO</name>
<reference evidence="1 2" key="1">
    <citation type="submission" date="2024-02" db="EMBL/GenBank/DDBJ databases">
        <authorList>
            <person name="Chen Y."/>
            <person name="Shah S."/>
            <person name="Dougan E. K."/>
            <person name="Thang M."/>
            <person name="Chan C."/>
        </authorList>
    </citation>
    <scope>NUCLEOTIDE SEQUENCE [LARGE SCALE GENOMIC DNA]</scope>
</reference>